<gene>
    <name evidence="1" type="ORF">HMPREF0083_00505</name>
</gene>
<name>U1YKR0_ANEAE</name>
<dbReference type="RefSeq" id="WP_021622441.1">
    <property type="nucleotide sequence ID" value="NZ_KE952821.1"/>
</dbReference>
<keyword evidence="2" id="KW-1185">Reference proteome</keyword>
<dbReference type="GeneID" id="92839898"/>
<organism evidence="1 2">
    <name type="scientific">Aneurinibacillus aneurinilyticus ATCC 12856</name>
    <dbReference type="NCBI Taxonomy" id="649747"/>
    <lineage>
        <taxon>Bacteria</taxon>
        <taxon>Bacillati</taxon>
        <taxon>Bacillota</taxon>
        <taxon>Bacilli</taxon>
        <taxon>Bacillales</taxon>
        <taxon>Paenibacillaceae</taxon>
        <taxon>Aneurinibacillus group</taxon>
        <taxon>Aneurinibacillus</taxon>
    </lineage>
</organism>
<dbReference type="AlphaFoldDB" id="U1YKR0"/>
<reference evidence="1 2" key="1">
    <citation type="submission" date="2013-08" db="EMBL/GenBank/DDBJ databases">
        <authorList>
            <person name="Weinstock G."/>
            <person name="Sodergren E."/>
            <person name="Wylie T."/>
            <person name="Fulton L."/>
            <person name="Fulton R."/>
            <person name="Fronick C."/>
            <person name="O'Laughlin M."/>
            <person name="Godfrey J."/>
            <person name="Miner T."/>
            <person name="Herter B."/>
            <person name="Appelbaum E."/>
            <person name="Cordes M."/>
            <person name="Lek S."/>
            <person name="Wollam A."/>
            <person name="Pepin K.H."/>
            <person name="Palsikar V.B."/>
            <person name="Mitreva M."/>
            <person name="Wilson R.K."/>
        </authorList>
    </citation>
    <scope>NUCLEOTIDE SEQUENCE [LARGE SCALE GENOMIC DNA]</scope>
    <source>
        <strain evidence="1 2">ATCC 12856</strain>
    </source>
</reference>
<dbReference type="PATRIC" id="fig|649747.3.peg.454"/>
<protein>
    <submittedName>
        <fullName evidence="1">Uncharacterized protein</fullName>
    </submittedName>
</protein>
<accession>U1YKR0</accession>
<comment type="caution">
    <text evidence="1">The sequence shown here is derived from an EMBL/GenBank/DDBJ whole genome shotgun (WGS) entry which is preliminary data.</text>
</comment>
<dbReference type="STRING" id="649747.HMPREF0083_00505"/>
<proteinExistence type="predicted"/>
<evidence type="ECO:0000313" key="1">
    <source>
        <dbReference type="EMBL" id="ERI11361.1"/>
    </source>
</evidence>
<evidence type="ECO:0000313" key="2">
    <source>
        <dbReference type="Proteomes" id="UP000016511"/>
    </source>
</evidence>
<dbReference type="Proteomes" id="UP000016511">
    <property type="component" value="Unassembled WGS sequence"/>
</dbReference>
<dbReference type="EMBL" id="AWSJ01000040">
    <property type="protein sequence ID" value="ERI11361.1"/>
    <property type="molecule type" value="Genomic_DNA"/>
</dbReference>
<dbReference type="HOGENOM" id="CLU_2244335_0_0_9"/>
<sequence>MDNKMGIKIVYVMGNTVYLKIPTNRKTYKGIRHSKFLKGHSGVIVRPRPRTVGTINRILGAAKANLAVEGFKFTTEEENLAKAKARLRGEMSHQEYLKRVLEMK</sequence>